<keyword evidence="3 11" id="KW-0813">Transport</keyword>
<evidence type="ECO:0000256" key="1">
    <source>
        <dbReference type="ARBA" id="ARBA00004141"/>
    </source>
</evidence>
<feature type="transmembrane region" description="Helical" evidence="11">
    <location>
        <begin position="132"/>
        <end position="155"/>
    </location>
</feature>
<feature type="transmembrane region" description="Helical" evidence="11">
    <location>
        <begin position="176"/>
        <end position="194"/>
    </location>
</feature>
<keyword evidence="6 11" id="KW-0375">Hydrogen ion transport</keyword>
<feature type="transmembrane region" description="Helical" evidence="11">
    <location>
        <begin position="81"/>
        <end position="112"/>
    </location>
</feature>
<protein>
    <recommendedName>
        <fullName evidence="11">ATP synthase subunit a</fullName>
    </recommendedName>
    <alternativeName>
        <fullName evidence="11">ATP synthase F0 sector subunit a</fullName>
    </alternativeName>
    <alternativeName>
        <fullName evidence="11">F-ATPase subunit 6</fullName>
    </alternativeName>
</protein>
<dbReference type="InterPro" id="IPR023011">
    <property type="entry name" value="ATP_synth_F0_asu_AS"/>
</dbReference>
<organism evidence="12 13">
    <name type="scientific">Candidatus Doudnabacteria bacterium RIFCSPLOWO2_02_FULL_48_13</name>
    <dbReference type="NCBI Taxonomy" id="1817845"/>
    <lineage>
        <taxon>Bacteria</taxon>
        <taxon>Candidatus Doudnaibacteriota</taxon>
    </lineage>
</organism>
<keyword evidence="4 11" id="KW-0138">CF(0)</keyword>
<dbReference type="Gene3D" id="1.20.120.220">
    <property type="entry name" value="ATP synthase, F0 complex, subunit A"/>
    <property type="match status" value="1"/>
</dbReference>
<evidence type="ECO:0000256" key="4">
    <source>
        <dbReference type="ARBA" id="ARBA00022547"/>
    </source>
</evidence>
<evidence type="ECO:0000256" key="8">
    <source>
        <dbReference type="ARBA" id="ARBA00023065"/>
    </source>
</evidence>
<dbReference type="PANTHER" id="PTHR42823">
    <property type="entry name" value="ATP SYNTHASE SUBUNIT A, CHLOROPLASTIC"/>
    <property type="match status" value="1"/>
</dbReference>
<evidence type="ECO:0000256" key="6">
    <source>
        <dbReference type="ARBA" id="ARBA00022781"/>
    </source>
</evidence>
<evidence type="ECO:0000256" key="7">
    <source>
        <dbReference type="ARBA" id="ARBA00022989"/>
    </source>
</evidence>
<evidence type="ECO:0000256" key="3">
    <source>
        <dbReference type="ARBA" id="ARBA00022448"/>
    </source>
</evidence>
<dbReference type="CDD" id="cd00310">
    <property type="entry name" value="ATP-synt_Fo_a_6"/>
    <property type="match status" value="1"/>
</dbReference>
<comment type="caution">
    <text evidence="12">The sequence shown here is derived from an EMBL/GenBank/DDBJ whole genome shotgun (WGS) entry which is preliminary data.</text>
</comment>
<evidence type="ECO:0000313" key="12">
    <source>
        <dbReference type="EMBL" id="OGE99067.1"/>
    </source>
</evidence>
<comment type="function">
    <text evidence="11">Key component of the proton channel; it plays a direct role in the translocation of protons across the membrane.</text>
</comment>
<comment type="subcellular location">
    <subcellularLocation>
        <location evidence="11">Cell membrane</location>
        <topology evidence="11">Multi-pass membrane protein</topology>
    </subcellularLocation>
    <subcellularLocation>
        <location evidence="1">Membrane</location>
        <topology evidence="1">Multi-pass membrane protein</topology>
    </subcellularLocation>
</comment>
<evidence type="ECO:0000256" key="5">
    <source>
        <dbReference type="ARBA" id="ARBA00022692"/>
    </source>
</evidence>
<dbReference type="InterPro" id="IPR045082">
    <property type="entry name" value="ATP_syn_F0_a_bact/chloroplast"/>
</dbReference>
<evidence type="ECO:0000256" key="2">
    <source>
        <dbReference type="ARBA" id="ARBA00006810"/>
    </source>
</evidence>
<dbReference type="GO" id="GO:0046933">
    <property type="term" value="F:proton-transporting ATP synthase activity, rotational mechanism"/>
    <property type="evidence" value="ECO:0007669"/>
    <property type="project" value="UniProtKB-UniRule"/>
</dbReference>
<evidence type="ECO:0000256" key="11">
    <source>
        <dbReference type="HAMAP-Rule" id="MF_01393"/>
    </source>
</evidence>
<keyword evidence="9 11" id="KW-0472">Membrane</keyword>
<dbReference type="InterPro" id="IPR000568">
    <property type="entry name" value="ATP_synth_F0_asu"/>
</dbReference>
<evidence type="ECO:0000256" key="10">
    <source>
        <dbReference type="ARBA" id="ARBA00023310"/>
    </source>
</evidence>
<dbReference type="Pfam" id="PF00119">
    <property type="entry name" value="ATP-synt_A"/>
    <property type="match status" value="1"/>
</dbReference>
<keyword evidence="8 11" id="KW-0406">Ion transport</keyword>
<keyword evidence="11" id="KW-1003">Cell membrane</keyword>
<name>A0A1F5QAB1_9BACT</name>
<sequence>MIFSLPPLAAEPIFNIGSFPVANTLINSSLTVALFAAIGFVLRKRSREIPDKIQNFAESIIEVILGFMDQVTRDRKKTIKFLPVVGTLFFFILASNWLGIFPGIGSIGRWLVMHGRLELVPLFRPANTDLNMTLAMAVSTIILTHVFGMVAVGFWRYANKFVKLGDIVRSVRKGGMSILVAVIEFFVGIIEIFSEIAKMVSLSLRLFGNIFAGEVLLTVIAGLIAYFVPLPFMMLEILVGLIQAIVFSMLVLVSFTMATAEIHEAH</sequence>
<keyword evidence="7 11" id="KW-1133">Transmembrane helix</keyword>
<keyword evidence="10 11" id="KW-0066">ATP synthesis</keyword>
<accession>A0A1F5QAB1</accession>
<feature type="transmembrane region" description="Helical" evidence="11">
    <location>
        <begin position="20"/>
        <end position="42"/>
    </location>
</feature>
<dbReference type="GO" id="GO:0005886">
    <property type="term" value="C:plasma membrane"/>
    <property type="evidence" value="ECO:0007669"/>
    <property type="project" value="UniProtKB-SubCell"/>
</dbReference>
<dbReference type="PROSITE" id="PS00449">
    <property type="entry name" value="ATPASE_A"/>
    <property type="match status" value="1"/>
</dbReference>
<comment type="similarity">
    <text evidence="2 11">Belongs to the ATPase A chain family.</text>
</comment>
<feature type="transmembrane region" description="Helical" evidence="11">
    <location>
        <begin position="206"/>
        <end position="228"/>
    </location>
</feature>
<dbReference type="PANTHER" id="PTHR42823:SF3">
    <property type="entry name" value="ATP SYNTHASE SUBUNIT A, CHLOROPLASTIC"/>
    <property type="match status" value="1"/>
</dbReference>
<keyword evidence="5 11" id="KW-0812">Transmembrane</keyword>
<dbReference type="SUPFAM" id="SSF81336">
    <property type="entry name" value="F1F0 ATP synthase subunit A"/>
    <property type="match status" value="1"/>
</dbReference>
<reference evidence="12 13" key="1">
    <citation type="journal article" date="2016" name="Nat. Commun.">
        <title>Thousands of microbial genomes shed light on interconnected biogeochemical processes in an aquifer system.</title>
        <authorList>
            <person name="Anantharaman K."/>
            <person name="Brown C.T."/>
            <person name="Hug L.A."/>
            <person name="Sharon I."/>
            <person name="Castelle C.J."/>
            <person name="Probst A.J."/>
            <person name="Thomas B.C."/>
            <person name="Singh A."/>
            <person name="Wilkins M.J."/>
            <person name="Karaoz U."/>
            <person name="Brodie E.L."/>
            <person name="Williams K.H."/>
            <person name="Hubbard S.S."/>
            <person name="Banfield J.F."/>
        </authorList>
    </citation>
    <scope>NUCLEOTIDE SEQUENCE [LARGE SCALE GENOMIC DNA]</scope>
</reference>
<evidence type="ECO:0000313" key="13">
    <source>
        <dbReference type="Proteomes" id="UP000177235"/>
    </source>
</evidence>
<dbReference type="GO" id="GO:0042777">
    <property type="term" value="P:proton motive force-driven plasma membrane ATP synthesis"/>
    <property type="evidence" value="ECO:0007669"/>
    <property type="project" value="TreeGrafter"/>
</dbReference>
<proteinExistence type="inferred from homology"/>
<dbReference type="Proteomes" id="UP000177235">
    <property type="component" value="Unassembled WGS sequence"/>
</dbReference>
<gene>
    <name evidence="11" type="primary">atpB</name>
    <name evidence="12" type="ORF">A3J05_01350</name>
</gene>
<dbReference type="EMBL" id="MFFF01000022">
    <property type="protein sequence ID" value="OGE99067.1"/>
    <property type="molecule type" value="Genomic_DNA"/>
</dbReference>
<dbReference type="InterPro" id="IPR035908">
    <property type="entry name" value="F0_ATP_A_sf"/>
</dbReference>
<dbReference type="HAMAP" id="MF_01393">
    <property type="entry name" value="ATP_synth_a_bact"/>
    <property type="match status" value="1"/>
</dbReference>
<dbReference type="AlphaFoldDB" id="A0A1F5QAB1"/>
<evidence type="ECO:0000256" key="9">
    <source>
        <dbReference type="ARBA" id="ARBA00023136"/>
    </source>
</evidence>
<feature type="transmembrane region" description="Helical" evidence="11">
    <location>
        <begin position="235"/>
        <end position="258"/>
    </location>
</feature>
<dbReference type="GO" id="GO:0045259">
    <property type="term" value="C:proton-transporting ATP synthase complex"/>
    <property type="evidence" value="ECO:0007669"/>
    <property type="project" value="UniProtKB-KW"/>
</dbReference>